<name>A0AAN4ZUV4_9BILA</name>
<proteinExistence type="predicted"/>
<evidence type="ECO:0000313" key="1">
    <source>
        <dbReference type="EMBL" id="GMR44455.1"/>
    </source>
</evidence>
<accession>A0AAN4ZUV4</accession>
<organism evidence="1 2">
    <name type="scientific">Pristionchus mayeri</name>
    <dbReference type="NCBI Taxonomy" id="1317129"/>
    <lineage>
        <taxon>Eukaryota</taxon>
        <taxon>Metazoa</taxon>
        <taxon>Ecdysozoa</taxon>
        <taxon>Nematoda</taxon>
        <taxon>Chromadorea</taxon>
        <taxon>Rhabditida</taxon>
        <taxon>Rhabditina</taxon>
        <taxon>Diplogasteromorpha</taxon>
        <taxon>Diplogasteroidea</taxon>
        <taxon>Neodiplogasteridae</taxon>
        <taxon>Pristionchus</taxon>
    </lineage>
</organism>
<reference evidence="2" key="1">
    <citation type="submission" date="2022-10" db="EMBL/GenBank/DDBJ databases">
        <title>Genome assembly of Pristionchus species.</title>
        <authorList>
            <person name="Yoshida K."/>
            <person name="Sommer R.J."/>
        </authorList>
    </citation>
    <scope>NUCLEOTIDE SEQUENCE [LARGE SCALE GENOMIC DNA]</scope>
    <source>
        <strain evidence="2">RS5460</strain>
    </source>
</reference>
<sequence length="179" mass="19819">ILRAKEACNCFPRQNCTIPSELIPLIQTLPDGTKELVLQGGSIDVVLPVANSSDVIRLDESTYIRMKSLVEAALTRIDGLLKDFSDDKKIDISPVVVKSMLDAILAGRDAQMAFESTFEHLRELGLNGRITPVGEKLLVNSFVHSIENFERTGRPSETLLTYLNLLRVGDNLEKPLQVT</sequence>
<protein>
    <submittedName>
        <fullName evidence="1">Uncharacterized protein</fullName>
    </submittedName>
</protein>
<gene>
    <name evidence="1" type="ORF">PMAYCL1PPCAC_14650</name>
</gene>
<dbReference type="EMBL" id="BTRK01000003">
    <property type="protein sequence ID" value="GMR44455.1"/>
    <property type="molecule type" value="Genomic_DNA"/>
</dbReference>
<comment type="caution">
    <text evidence="1">The sequence shown here is derived from an EMBL/GenBank/DDBJ whole genome shotgun (WGS) entry which is preliminary data.</text>
</comment>
<dbReference type="AlphaFoldDB" id="A0AAN4ZUV4"/>
<keyword evidence="2" id="KW-1185">Reference proteome</keyword>
<feature type="non-terminal residue" evidence="1">
    <location>
        <position position="1"/>
    </location>
</feature>
<evidence type="ECO:0000313" key="2">
    <source>
        <dbReference type="Proteomes" id="UP001328107"/>
    </source>
</evidence>
<dbReference type="Proteomes" id="UP001328107">
    <property type="component" value="Unassembled WGS sequence"/>
</dbReference>